<dbReference type="HOGENOM" id="CLU_001570_20_0_1"/>
<dbReference type="AlphaFoldDB" id="A0A0C9UZQ4"/>
<evidence type="ECO:0000256" key="7">
    <source>
        <dbReference type="ARBA" id="ARBA00023004"/>
    </source>
</evidence>
<dbReference type="GO" id="GO:0005506">
    <property type="term" value="F:iron ion binding"/>
    <property type="evidence" value="ECO:0007669"/>
    <property type="project" value="InterPro"/>
</dbReference>
<dbReference type="PRINTS" id="PR00463">
    <property type="entry name" value="EP450I"/>
</dbReference>
<evidence type="ECO:0000256" key="9">
    <source>
        <dbReference type="PIRSR" id="PIRSR602401-1"/>
    </source>
</evidence>
<dbReference type="Gene3D" id="1.10.630.10">
    <property type="entry name" value="Cytochrome P450"/>
    <property type="match status" value="1"/>
</dbReference>
<evidence type="ECO:0000313" key="11">
    <source>
        <dbReference type="Proteomes" id="UP000054279"/>
    </source>
</evidence>
<keyword evidence="8" id="KW-0503">Monooxygenase</keyword>
<keyword evidence="4 9" id="KW-0349">Heme</keyword>
<name>A0A0C9UZQ4_SPHS4</name>
<evidence type="ECO:0008006" key="12">
    <source>
        <dbReference type="Google" id="ProtNLM"/>
    </source>
</evidence>
<evidence type="ECO:0000256" key="2">
    <source>
        <dbReference type="ARBA" id="ARBA00005179"/>
    </source>
</evidence>
<comment type="pathway">
    <text evidence="2">Secondary metabolite biosynthesis.</text>
</comment>
<dbReference type="Proteomes" id="UP000054279">
    <property type="component" value="Unassembled WGS sequence"/>
</dbReference>
<comment type="similarity">
    <text evidence="3">Belongs to the cytochrome P450 family.</text>
</comment>
<evidence type="ECO:0000256" key="4">
    <source>
        <dbReference type="ARBA" id="ARBA00022617"/>
    </source>
</evidence>
<dbReference type="GO" id="GO:0016705">
    <property type="term" value="F:oxidoreductase activity, acting on paired donors, with incorporation or reduction of molecular oxygen"/>
    <property type="evidence" value="ECO:0007669"/>
    <property type="project" value="InterPro"/>
</dbReference>
<evidence type="ECO:0000256" key="6">
    <source>
        <dbReference type="ARBA" id="ARBA00023002"/>
    </source>
</evidence>
<dbReference type="PANTHER" id="PTHR46300">
    <property type="entry name" value="P450, PUTATIVE (EUROFUNG)-RELATED-RELATED"/>
    <property type="match status" value="1"/>
</dbReference>
<evidence type="ECO:0000256" key="8">
    <source>
        <dbReference type="ARBA" id="ARBA00023033"/>
    </source>
</evidence>
<dbReference type="PRINTS" id="PR00385">
    <property type="entry name" value="P450"/>
</dbReference>
<protein>
    <recommendedName>
        <fullName evidence="12">Cytochrome P450</fullName>
    </recommendedName>
</protein>
<reference evidence="10 11" key="1">
    <citation type="submission" date="2014-06" db="EMBL/GenBank/DDBJ databases">
        <title>Evolutionary Origins and Diversification of the Mycorrhizal Mutualists.</title>
        <authorList>
            <consortium name="DOE Joint Genome Institute"/>
            <consortium name="Mycorrhizal Genomics Consortium"/>
            <person name="Kohler A."/>
            <person name="Kuo A."/>
            <person name="Nagy L.G."/>
            <person name="Floudas D."/>
            <person name="Copeland A."/>
            <person name="Barry K.W."/>
            <person name="Cichocki N."/>
            <person name="Veneault-Fourrey C."/>
            <person name="LaButti K."/>
            <person name="Lindquist E.A."/>
            <person name="Lipzen A."/>
            <person name="Lundell T."/>
            <person name="Morin E."/>
            <person name="Murat C."/>
            <person name="Riley R."/>
            <person name="Ohm R."/>
            <person name="Sun H."/>
            <person name="Tunlid A."/>
            <person name="Henrissat B."/>
            <person name="Grigoriev I.V."/>
            <person name="Hibbett D.S."/>
            <person name="Martin F."/>
        </authorList>
    </citation>
    <scope>NUCLEOTIDE SEQUENCE [LARGE SCALE GENOMIC DNA]</scope>
    <source>
        <strain evidence="10 11">SS14</strain>
    </source>
</reference>
<evidence type="ECO:0000256" key="1">
    <source>
        <dbReference type="ARBA" id="ARBA00001971"/>
    </source>
</evidence>
<dbReference type="OrthoDB" id="2789670at2759"/>
<evidence type="ECO:0000313" key="10">
    <source>
        <dbReference type="EMBL" id="KIJ40329.1"/>
    </source>
</evidence>
<dbReference type="Pfam" id="PF00067">
    <property type="entry name" value="p450"/>
    <property type="match status" value="1"/>
</dbReference>
<proteinExistence type="inferred from homology"/>
<evidence type="ECO:0000256" key="3">
    <source>
        <dbReference type="ARBA" id="ARBA00010617"/>
    </source>
</evidence>
<evidence type="ECO:0000256" key="5">
    <source>
        <dbReference type="ARBA" id="ARBA00022723"/>
    </source>
</evidence>
<keyword evidence="7 9" id="KW-0408">Iron</keyword>
<comment type="cofactor">
    <cofactor evidence="1 9">
        <name>heme</name>
        <dbReference type="ChEBI" id="CHEBI:30413"/>
    </cofactor>
</comment>
<dbReference type="GO" id="GO:0004497">
    <property type="term" value="F:monooxygenase activity"/>
    <property type="evidence" value="ECO:0007669"/>
    <property type="project" value="UniProtKB-KW"/>
</dbReference>
<sequence length="170" mass="19359">MVLSVLQNIESRKTTELQTDKEKVIRNVLGTAILGGADTTVISLEIFMLAMVCNQDILKKAEDEIDRALFKETLRWQPLLPLAIPHRLMEDDICGEYFIPKGTLVFANSWFICHDESLFGPDTNSFQPERFFRPDVQYPTMYLVTEGGYRICPGRHMADETLFIGIASIL</sequence>
<dbReference type="EMBL" id="KN837145">
    <property type="protein sequence ID" value="KIJ40329.1"/>
    <property type="molecule type" value="Genomic_DNA"/>
</dbReference>
<organism evidence="10 11">
    <name type="scientific">Sphaerobolus stellatus (strain SS14)</name>
    <dbReference type="NCBI Taxonomy" id="990650"/>
    <lineage>
        <taxon>Eukaryota</taxon>
        <taxon>Fungi</taxon>
        <taxon>Dikarya</taxon>
        <taxon>Basidiomycota</taxon>
        <taxon>Agaricomycotina</taxon>
        <taxon>Agaricomycetes</taxon>
        <taxon>Phallomycetidae</taxon>
        <taxon>Geastrales</taxon>
        <taxon>Sphaerobolaceae</taxon>
        <taxon>Sphaerobolus</taxon>
    </lineage>
</organism>
<dbReference type="SUPFAM" id="SSF48264">
    <property type="entry name" value="Cytochrome P450"/>
    <property type="match status" value="1"/>
</dbReference>
<keyword evidence="11" id="KW-1185">Reference proteome</keyword>
<dbReference type="InterPro" id="IPR050364">
    <property type="entry name" value="Cytochrome_P450_fung"/>
</dbReference>
<dbReference type="GO" id="GO:0020037">
    <property type="term" value="F:heme binding"/>
    <property type="evidence" value="ECO:0007669"/>
    <property type="project" value="InterPro"/>
</dbReference>
<dbReference type="InterPro" id="IPR001128">
    <property type="entry name" value="Cyt_P450"/>
</dbReference>
<feature type="binding site" description="axial binding residue" evidence="9">
    <location>
        <position position="152"/>
    </location>
    <ligand>
        <name>heme</name>
        <dbReference type="ChEBI" id="CHEBI:30413"/>
    </ligand>
    <ligandPart>
        <name>Fe</name>
        <dbReference type="ChEBI" id="CHEBI:18248"/>
    </ligandPart>
</feature>
<dbReference type="PANTHER" id="PTHR46300:SF8">
    <property type="entry name" value="CYTOCHROME P450 2E1"/>
    <property type="match status" value="1"/>
</dbReference>
<dbReference type="InterPro" id="IPR002401">
    <property type="entry name" value="Cyt_P450_E_grp-I"/>
</dbReference>
<keyword evidence="6" id="KW-0560">Oxidoreductase</keyword>
<keyword evidence="5 9" id="KW-0479">Metal-binding</keyword>
<gene>
    <name evidence="10" type="ORF">M422DRAFT_256886</name>
</gene>
<accession>A0A0C9UZQ4</accession>
<dbReference type="InterPro" id="IPR036396">
    <property type="entry name" value="Cyt_P450_sf"/>
</dbReference>